<dbReference type="Proteomes" id="UP000183174">
    <property type="component" value="Unassembled WGS sequence"/>
</dbReference>
<evidence type="ECO:0000313" key="1">
    <source>
        <dbReference type="EMBL" id="SCB39514.1"/>
    </source>
</evidence>
<evidence type="ECO:0000313" key="2">
    <source>
        <dbReference type="Proteomes" id="UP000183174"/>
    </source>
</evidence>
<dbReference type="RefSeq" id="WP_141697654.1">
    <property type="nucleotide sequence ID" value="NZ_FMAE01000006.1"/>
</dbReference>
<gene>
    <name evidence="1" type="ORF">GA0061099_1006163</name>
</gene>
<sequence>MTIWSLIIGFVGGVIAWVFTTGLAQPFQKFIQLRQDVASALAEFEHSRLWTGDPDEEPPPKEWLEKRQSSYERAGVALVAFSISNSFFTGLLHNRCLGSHRCYVRSAGDYLRNLARMSPGTQSQQIHEAVMRQLRLASPLEFIRKPFWKRLLGR</sequence>
<dbReference type="EMBL" id="FMAE01000006">
    <property type="protein sequence ID" value="SCB39514.1"/>
    <property type="molecule type" value="Genomic_DNA"/>
</dbReference>
<name>A0A1C3WIE4_9BRAD</name>
<protein>
    <submittedName>
        <fullName evidence="1">Uncharacterized protein</fullName>
    </submittedName>
</protein>
<dbReference type="AlphaFoldDB" id="A0A1C3WIE4"/>
<reference evidence="1 2" key="1">
    <citation type="submission" date="2016-08" db="EMBL/GenBank/DDBJ databases">
        <authorList>
            <person name="Seilhamer J.J."/>
        </authorList>
    </citation>
    <scope>NUCLEOTIDE SEQUENCE [LARGE SCALE GENOMIC DNA]</scope>
    <source>
        <strain evidence="1 2">CCBAU 10071</strain>
    </source>
</reference>
<organism evidence="1 2">
    <name type="scientific">Bradyrhizobium yuanmingense</name>
    <dbReference type="NCBI Taxonomy" id="108015"/>
    <lineage>
        <taxon>Bacteria</taxon>
        <taxon>Pseudomonadati</taxon>
        <taxon>Pseudomonadota</taxon>
        <taxon>Alphaproteobacteria</taxon>
        <taxon>Hyphomicrobiales</taxon>
        <taxon>Nitrobacteraceae</taxon>
        <taxon>Bradyrhizobium</taxon>
    </lineage>
</organism>
<accession>A0A1C3WIE4</accession>
<proteinExistence type="predicted"/>